<keyword evidence="5" id="KW-1185">Reference proteome</keyword>
<dbReference type="InterPro" id="IPR017853">
    <property type="entry name" value="GH"/>
</dbReference>
<feature type="domain" description="Fibronectin type III-like" evidence="3">
    <location>
        <begin position="687"/>
        <end position="756"/>
    </location>
</feature>
<dbReference type="InterPro" id="IPR002772">
    <property type="entry name" value="Glyco_hydro_3_C"/>
</dbReference>
<dbReference type="Proteomes" id="UP000179769">
    <property type="component" value="Unassembled WGS sequence"/>
</dbReference>
<comment type="similarity">
    <text evidence="1">Belongs to the glycosyl hydrolase 3 family.</text>
</comment>
<keyword evidence="2" id="KW-0378">Hydrolase</keyword>
<comment type="caution">
    <text evidence="4">The sequence shown here is derived from an EMBL/GenBank/DDBJ whole genome shotgun (WGS) entry which is preliminary data.</text>
</comment>
<dbReference type="InterPro" id="IPR050288">
    <property type="entry name" value="Cellulose_deg_GH3"/>
</dbReference>
<dbReference type="InterPro" id="IPR013783">
    <property type="entry name" value="Ig-like_fold"/>
</dbReference>
<evidence type="ECO:0000256" key="2">
    <source>
        <dbReference type="ARBA" id="ARBA00022801"/>
    </source>
</evidence>
<dbReference type="SUPFAM" id="SSF51445">
    <property type="entry name" value="(Trans)glycosidases"/>
    <property type="match status" value="1"/>
</dbReference>
<organism evidence="4 5">
    <name type="scientific">Parafrankia soli</name>
    <dbReference type="NCBI Taxonomy" id="2599596"/>
    <lineage>
        <taxon>Bacteria</taxon>
        <taxon>Bacillati</taxon>
        <taxon>Actinomycetota</taxon>
        <taxon>Actinomycetes</taxon>
        <taxon>Frankiales</taxon>
        <taxon>Frankiaceae</taxon>
        <taxon>Parafrankia</taxon>
    </lineage>
</organism>
<dbReference type="Pfam" id="PF00933">
    <property type="entry name" value="Glyco_hydro_3"/>
    <property type="match status" value="1"/>
</dbReference>
<dbReference type="InterPro" id="IPR026891">
    <property type="entry name" value="Fn3-like"/>
</dbReference>
<dbReference type="AlphaFoldDB" id="A0A1S1QC75"/>
<protein>
    <submittedName>
        <fullName evidence="4">Beta-glucosidase</fullName>
    </submittedName>
</protein>
<reference evidence="5" key="1">
    <citation type="submission" date="2016-07" db="EMBL/GenBank/DDBJ databases">
        <title>Frankia sp. NRRL B-16219 Genome sequencing.</title>
        <authorList>
            <person name="Ghodhbane-Gtari F."/>
            <person name="Swanson E."/>
            <person name="Gueddou A."/>
            <person name="Louati M."/>
            <person name="Nouioui I."/>
            <person name="Hezbri K."/>
            <person name="Abebe-Akele F."/>
            <person name="Simpson S."/>
            <person name="Morris K."/>
            <person name="Thomas K."/>
            <person name="Gtari M."/>
            <person name="Tisa L.S."/>
        </authorList>
    </citation>
    <scope>NUCLEOTIDE SEQUENCE [LARGE SCALE GENOMIC DNA]</scope>
    <source>
        <strain evidence="5">NRRL B-16219</strain>
    </source>
</reference>
<dbReference type="PANTHER" id="PTHR42715:SF10">
    <property type="entry name" value="BETA-GLUCOSIDASE"/>
    <property type="match status" value="1"/>
</dbReference>
<evidence type="ECO:0000259" key="3">
    <source>
        <dbReference type="SMART" id="SM01217"/>
    </source>
</evidence>
<dbReference type="EMBL" id="MAXA01000169">
    <property type="protein sequence ID" value="OHV31071.1"/>
    <property type="molecule type" value="Genomic_DNA"/>
</dbReference>
<evidence type="ECO:0000313" key="5">
    <source>
        <dbReference type="Proteomes" id="UP000179769"/>
    </source>
</evidence>
<dbReference type="SUPFAM" id="SSF52279">
    <property type="entry name" value="Beta-D-glucan exohydrolase, C-terminal domain"/>
    <property type="match status" value="1"/>
</dbReference>
<dbReference type="InterPro" id="IPR036881">
    <property type="entry name" value="Glyco_hydro_3_C_sf"/>
</dbReference>
<dbReference type="GO" id="GO:0004553">
    <property type="term" value="F:hydrolase activity, hydrolyzing O-glycosyl compounds"/>
    <property type="evidence" value="ECO:0007669"/>
    <property type="project" value="InterPro"/>
</dbReference>
<dbReference type="PRINTS" id="PR00133">
    <property type="entry name" value="GLHYDRLASE3"/>
</dbReference>
<dbReference type="Pfam" id="PF14310">
    <property type="entry name" value="Fn3-like"/>
    <property type="match status" value="1"/>
</dbReference>
<gene>
    <name evidence="4" type="ORF">BBK14_16210</name>
</gene>
<dbReference type="OrthoDB" id="9803863at2"/>
<dbReference type="InterPro" id="IPR036962">
    <property type="entry name" value="Glyco_hydro_3_N_sf"/>
</dbReference>
<name>A0A1S1QC75_9ACTN</name>
<dbReference type="RefSeq" id="WP_071062710.1">
    <property type="nucleotide sequence ID" value="NZ_MAXA01000169.1"/>
</dbReference>
<dbReference type="Gene3D" id="3.20.20.300">
    <property type="entry name" value="Glycoside hydrolase, family 3, N-terminal domain"/>
    <property type="match status" value="1"/>
</dbReference>
<dbReference type="InterPro" id="IPR001764">
    <property type="entry name" value="Glyco_hydro_3_N"/>
</dbReference>
<dbReference type="PANTHER" id="PTHR42715">
    <property type="entry name" value="BETA-GLUCOSIDASE"/>
    <property type="match status" value="1"/>
</dbReference>
<dbReference type="Gene3D" id="2.60.40.10">
    <property type="entry name" value="Immunoglobulins"/>
    <property type="match status" value="1"/>
</dbReference>
<accession>A0A1S1QC75</accession>
<dbReference type="SMART" id="SM01217">
    <property type="entry name" value="Fn3_like"/>
    <property type="match status" value="1"/>
</dbReference>
<sequence length="789" mass="84108">MSPTWRDEHLEAGHRAELLLAEMTTAEKCHQLTARMAWSLVKADGTDADGAEDVLRHPPGHVAQLILDDPAQLAAMVGTIQKQVLSRSRLGIPVLFHAEALSGFLNGGHMVFPSGTGLAAGWSPDLVEEMTDLIRRQMRRTGLMHALSPVLDVALDPRWGRVHETFGEDPYLCAALGVAYVRGLQGTDVSQGVMATGKHFLGYAAPPGGLNLSAFESGARRTRDLFAYPFEAAIRLAGLRSVMNSYADVDGVPAGASPEVLQDLLRDTLGFDGFVSSDYTTLEQLVDRQRITKDAAEAGRLAIRAGLDVEMPNPYGYGDVLAAEVERGVVDVRHVDDCVRRVLRAKFEVGLFEHPYPVESIDVAAAAREGADLSLELARRSIVLGQNNGILPLTPGGLDIAVIGPHADAPTFQFPTYTYVSWREANEAVMRGELGTMNGAEETVSAWYSALFGAWDGDSVAPSLAAEIGDHARTVRVERGCTLTEDLGSLDPAVEAARAADVVVLALGGASLWFTGERTEGEASDTADITLPAAQVRLAEAVAATGTPLAVVLVQGRAYALPKVIQDAAAIVVAPYAGPFGTQAIADVLFGVVNPCGKMPYSLPRHSGQIPVYHHQKAGSGYRNPLPPSVSRHYLDLEATPLWPFAHGLSYTTFALSDLDCGADIDAYGTAHVSATVANTGPRDGATVMQLYLRVNTSPVTRPAQQLAGFTRVELAAGESRRVTFEIDASQLAYTNLARQVAVEPALVDVFVGLDSDDRSLAGSFAVVGSARVVEGAERSFLSRARPHP</sequence>
<dbReference type="Gene3D" id="3.40.50.1700">
    <property type="entry name" value="Glycoside hydrolase family 3 C-terminal domain"/>
    <property type="match status" value="1"/>
</dbReference>
<evidence type="ECO:0000256" key="1">
    <source>
        <dbReference type="ARBA" id="ARBA00005336"/>
    </source>
</evidence>
<dbReference type="GO" id="GO:0005975">
    <property type="term" value="P:carbohydrate metabolic process"/>
    <property type="evidence" value="ECO:0007669"/>
    <property type="project" value="InterPro"/>
</dbReference>
<evidence type="ECO:0000313" key="4">
    <source>
        <dbReference type="EMBL" id="OHV31071.1"/>
    </source>
</evidence>
<dbReference type="Pfam" id="PF01915">
    <property type="entry name" value="Glyco_hydro_3_C"/>
    <property type="match status" value="1"/>
</dbReference>
<proteinExistence type="inferred from homology"/>